<gene>
    <name evidence="1" type="ORF">GQ602_002179</name>
</gene>
<evidence type="ECO:0000313" key="1">
    <source>
        <dbReference type="EMBL" id="KAF4591880.1"/>
    </source>
</evidence>
<proteinExistence type="predicted"/>
<dbReference type="Proteomes" id="UP000562929">
    <property type="component" value="Unassembled WGS sequence"/>
</dbReference>
<evidence type="ECO:0000313" key="2">
    <source>
        <dbReference type="Proteomes" id="UP000562929"/>
    </source>
</evidence>
<dbReference type="EMBL" id="JAACLJ010000002">
    <property type="protein sequence ID" value="KAF4591880.1"/>
    <property type="molecule type" value="Genomic_DNA"/>
</dbReference>
<organism evidence="1 2">
    <name type="scientific">Ophiocordyceps camponoti-floridani</name>
    <dbReference type="NCBI Taxonomy" id="2030778"/>
    <lineage>
        <taxon>Eukaryota</taxon>
        <taxon>Fungi</taxon>
        <taxon>Dikarya</taxon>
        <taxon>Ascomycota</taxon>
        <taxon>Pezizomycotina</taxon>
        <taxon>Sordariomycetes</taxon>
        <taxon>Hypocreomycetidae</taxon>
        <taxon>Hypocreales</taxon>
        <taxon>Ophiocordycipitaceae</taxon>
        <taxon>Ophiocordyceps</taxon>
    </lineage>
</organism>
<comment type="caution">
    <text evidence="1">The sequence shown here is derived from an EMBL/GenBank/DDBJ whole genome shotgun (WGS) entry which is preliminary data.</text>
</comment>
<dbReference type="AlphaFoldDB" id="A0A8H4VF20"/>
<protein>
    <submittedName>
        <fullName evidence="1">Uncharacterized protein</fullName>
    </submittedName>
</protein>
<accession>A0A8H4VF20</accession>
<name>A0A8H4VF20_9HYPO</name>
<reference evidence="1 2" key="1">
    <citation type="journal article" date="2020" name="G3 (Bethesda)">
        <title>Genetic Underpinnings of Host Manipulation by Ophiocordyceps as Revealed by Comparative Transcriptomics.</title>
        <authorList>
            <person name="Will I."/>
            <person name="Das B."/>
            <person name="Trinh T."/>
            <person name="Brachmann A."/>
            <person name="Ohm R.A."/>
            <person name="de Bekker C."/>
        </authorList>
    </citation>
    <scope>NUCLEOTIDE SEQUENCE [LARGE SCALE GENOMIC DNA]</scope>
    <source>
        <strain evidence="1 2">EC05</strain>
    </source>
</reference>
<dbReference type="OrthoDB" id="4138121at2759"/>
<keyword evidence="2" id="KW-1185">Reference proteome</keyword>
<sequence>MSPHWWLLRVISRCENIIVDTILRQPGFHRAVGRIQRVVDGRVRGGGEEPGRGRRFLRYFFDERLFLPICPGTLLPESATYTIQKIMC</sequence>